<dbReference type="Proteomes" id="UP000186917">
    <property type="component" value="Unassembled WGS sequence"/>
</dbReference>
<evidence type="ECO:0000313" key="1">
    <source>
        <dbReference type="EMBL" id="SIS79339.1"/>
    </source>
</evidence>
<gene>
    <name evidence="1" type="ORF">SAMN05421788_1011246</name>
</gene>
<name>A0A1N7LZZ1_9BACT</name>
<accession>A0A1N7LZZ1</accession>
<organism evidence="1 2">
    <name type="scientific">Filimonas lacunae</name>
    <dbReference type="NCBI Taxonomy" id="477680"/>
    <lineage>
        <taxon>Bacteria</taxon>
        <taxon>Pseudomonadati</taxon>
        <taxon>Bacteroidota</taxon>
        <taxon>Chitinophagia</taxon>
        <taxon>Chitinophagales</taxon>
        <taxon>Chitinophagaceae</taxon>
        <taxon>Filimonas</taxon>
    </lineage>
</organism>
<reference evidence="2" key="1">
    <citation type="submission" date="2017-01" db="EMBL/GenBank/DDBJ databases">
        <authorList>
            <person name="Varghese N."/>
            <person name="Submissions S."/>
        </authorList>
    </citation>
    <scope>NUCLEOTIDE SEQUENCE [LARGE SCALE GENOMIC DNA]</scope>
    <source>
        <strain evidence="2">DSM 21054</strain>
    </source>
</reference>
<protein>
    <submittedName>
        <fullName evidence="1">Uncharacterized protein</fullName>
    </submittedName>
</protein>
<dbReference type="AlphaFoldDB" id="A0A1N7LZZ1"/>
<evidence type="ECO:0000313" key="2">
    <source>
        <dbReference type="Proteomes" id="UP000186917"/>
    </source>
</evidence>
<sequence length="71" mass="8172">MAVNVPFNTNKTQLCKQTGTLFVNYTPELKQGCHFWQYYRLLCLFIFLTIKQCNGIFSSGATGRNIECENN</sequence>
<keyword evidence="2" id="KW-1185">Reference proteome</keyword>
<dbReference type="STRING" id="477680.SAMN05421788_1011246"/>
<proteinExistence type="predicted"/>
<dbReference type="EMBL" id="FTOR01000001">
    <property type="protein sequence ID" value="SIS79339.1"/>
    <property type="molecule type" value="Genomic_DNA"/>
</dbReference>